<dbReference type="AlphaFoldDB" id="A0AAN9TTD7"/>
<accession>A0AAN9TTD7</accession>
<proteinExistence type="predicted"/>
<gene>
    <name evidence="1" type="ORF">V9T40_001815</name>
</gene>
<evidence type="ECO:0000313" key="2">
    <source>
        <dbReference type="Proteomes" id="UP001367676"/>
    </source>
</evidence>
<sequence length="300" mass="33925">MLHYYNLLRGPKEEDEVHADIVKFRRYYNHRPCVSPSALKREANFDFQPIFNLPPSPEEPKSLPLQRIQSPVHEEYESCYFTPVASLEDCADCENKISPRNGEQRRVYVRGDGPTIDDLIKFNNSLPDKATPQKKLSPQYFQPLPYSLRMSCLVAGPDIRADSVTYSHFSDLRGTNQQLLNLPENNFSAECETSASNSCDDAEIEFEESSISGKFSQAVDKKLDSVDIGNSVNDNPTFDQSSSSLDSITEEISFSPDENFIIDESQTTGLNMRVVETSPYKIFTDSSRSSSLFSDYCNEN</sequence>
<dbReference type="EMBL" id="JBBCAQ010000022">
    <property type="protein sequence ID" value="KAK7590202.1"/>
    <property type="molecule type" value="Genomic_DNA"/>
</dbReference>
<comment type="caution">
    <text evidence="1">The sequence shown here is derived from an EMBL/GenBank/DDBJ whole genome shotgun (WGS) entry which is preliminary data.</text>
</comment>
<reference evidence="1 2" key="1">
    <citation type="submission" date="2024-03" db="EMBL/GenBank/DDBJ databases">
        <title>Adaptation during the transition from Ophiocordyceps entomopathogen to insect associate is accompanied by gene loss and intensified selection.</title>
        <authorList>
            <person name="Ward C.M."/>
            <person name="Onetto C.A."/>
            <person name="Borneman A.R."/>
        </authorList>
    </citation>
    <scope>NUCLEOTIDE SEQUENCE [LARGE SCALE GENOMIC DNA]</scope>
    <source>
        <strain evidence="1">AWRI1</strain>
        <tissue evidence="1">Single Adult Female</tissue>
    </source>
</reference>
<keyword evidence="2" id="KW-1185">Reference proteome</keyword>
<dbReference type="Proteomes" id="UP001367676">
    <property type="component" value="Unassembled WGS sequence"/>
</dbReference>
<evidence type="ECO:0000313" key="1">
    <source>
        <dbReference type="EMBL" id="KAK7590202.1"/>
    </source>
</evidence>
<organism evidence="1 2">
    <name type="scientific">Parthenolecanium corni</name>
    <dbReference type="NCBI Taxonomy" id="536013"/>
    <lineage>
        <taxon>Eukaryota</taxon>
        <taxon>Metazoa</taxon>
        <taxon>Ecdysozoa</taxon>
        <taxon>Arthropoda</taxon>
        <taxon>Hexapoda</taxon>
        <taxon>Insecta</taxon>
        <taxon>Pterygota</taxon>
        <taxon>Neoptera</taxon>
        <taxon>Paraneoptera</taxon>
        <taxon>Hemiptera</taxon>
        <taxon>Sternorrhyncha</taxon>
        <taxon>Coccoidea</taxon>
        <taxon>Coccidae</taxon>
        <taxon>Parthenolecanium</taxon>
    </lineage>
</organism>
<protein>
    <submittedName>
        <fullName evidence="1">Uncharacterized protein</fullName>
    </submittedName>
</protein>
<name>A0AAN9TTD7_9HEMI</name>